<evidence type="ECO:0000313" key="2">
    <source>
        <dbReference type="EMBL" id="MBB3729104.1"/>
    </source>
</evidence>
<feature type="transmembrane region" description="Helical" evidence="1">
    <location>
        <begin position="46"/>
        <end position="65"/>
    </location>
</feature>
<protein>
    <recommendedName>
        <fullName evidence="4">Small membrane hydrophobic protein</fullName>
    </recommendedName>
</protein>
<proteinExistence type="predicted"/>
<sequence>MNRVATVLAVLGALFIAYIGVGYLFAPQATAAGFGLPVIPSDNGFLQVKGVRDLVSGLIVVALLATGQRRALGWTMLAMALIPFGDAALVLGHDGSAIMAYFVHGLTAVLVALTGALLLRTAHGRPANTSGALPRHDTASTS</sequence>
<organism evidence="2 3">
    <name type="scientific">Nonomuraea dietziae</name>
    <dbReference type="NCBI Taxonomy" id="65515"/>
    <lineage>
        <taxon>Bacteria</taxon>
        <taxon>Bacillati</taxon>
        <taxon>Actinomycetota</taxon>
        <taxon>Actinomycetes</taxon>
        <taxon>Streptosporangiales</taxon>
        <taxon>Streptosporangiaceae</taxon>
        <taxon>Nonomuraea</taxon>
    </lineage>
</organism>
<keyword evidence="1" id="KW-1133">Transmembrane helix</keyword>
<evidence type="ECO:0000313" key="3">
    <source>
        <dbReference type="Proteomes" id="UP000579945"/>
    </source>
</evidence>
<gene>
    <name evidence="2" type="ORF">FHR33_004964</name>
</gene>
<keyword evidence="1" id="KW-0472">Membrane</keyword>
<feature type="transmembrane region" description="Helical" evidence="1">
    <location>
        <begin position="7"/>
        <end position="26"/>
    </location>
</feature>
<name>A0A7W5V4S5_9ACTN</name>
<dbReference type="GeneID" id="95391303"/>
<dbReference type="RefSeq" id="WP_183651922.1">
    <property type="nucleotide sequence ID" value="NZ_BAAAXX010000006.1"/>
</dbReference>
<evidence type="ECO:0000256" key="1">
    <source>
        <dbReference type="SAM" id="Phobius"/>
    </source>
</evidence>
<evidence type="ECO:0008006" key="4">
    <source>
        <dbReference type="Google" id="ProtNLM"/>
    </source>
</evidence>
<feature type="transmembrane region" description="Helical" evidence="1">
    <location>
        <begin position="98"/>
        <end position="119"/>
    </location>
</feature>
<dbReference type="Proteomes" id="UP000579945">
    <property type="component" value="Unassembled WGS sequence"/>
</dbReference>
<feature type="transmembrane region" description="Helical" evidence="1">
    <location>
        <begin position="72"/>
        <end position="92"/>
    </location>
</feature>
<keyword evidence="1" id="KW-0812">Transmembrane</keyword>
<dbReference type="Pfam" id="PF14087">
    <property type="entry name" value="DUF4267"/>
    <property type="match status" value="1"/>
</dbReference>
<reference evidence="2 3" key="1">
    <citation type="submission" date="2020-08" db="EMBL/GenBank/DDBJ databases">
        <title>Sequencing the genomes of 1000 actinobacteria strains.</title>
        <authorList>
            <person name="Klenk H.-P."/>
        </authorList>
    </citation>
    <scope>NUCLEOTIDE SEQUENCE [LARGE SCALE GENOMIC DNA]</scope>
    <source>
        <strain evidence="2 3">DSM 44320</strain>
    </source>
</reference>
<dbReference type="InterPro" id="IPR025363">
    <property type="entry name" value="DUF4267"/>
</dbReference>
<dbReference type="EMBL" id="JACIBV010000001">
    <property type="protein sequence ID" value="MBB3729104.1"/>
    <property type="molecule type" value="Genomic_DNA"/>
</dbReference>
<accession>A0A7W5V4S5</accession>
<keyword evidence="3" id="KW-1185">Reference proteome</keyword>
<comment type="caution">
    <text evidence="2">The sequence shown here is derived from an EMBL/GenBank/DDBJ whole genome shotgun (WGS) entry which is preliminary data.</text>
</comment>
<dbReference type="AlphaFoldDB" id="A0A7W5V4S5"/>